<organism evidence="4 5">
    <name type="scientific">Arthrobacter koreensis</name>
    <dbReference type="NCBI Taxonomy" id="199136"/>
    <lineage>
        <taxon>Bacteria</taxon>
        <taxon>Bacillati</taxon>
        <taxon>Actinomycetota</taxon>
        <taxon>Actinomycetes</taxon>
        <taxon>Micrococcales</taxon>
        <taxon>Micrococcaceae</taxon>
        <taxon>Arthrobacter</taxon>
    </lineage>
</organism>
<dbReference type="Proteomes" id="UP001063368">
    <property type="component" value="Chromosome"/>
</dbReference>
<evidence type="ECO:0000256" key="2">
    <source>
        <dbReference type="SAM" id="Phobius"/>
    </source>
</evidence>
<proteinExistence type="predicted"/>
<feature type="transmembrane region" description="Helical" evidence="2">
    <location>
        <begin position="136"/>
        <end position="169"/>
    </location>
</feature>
<keyword evidence="2" id="KW-0812">Transmembrane</keyword>
<dbReference type="RefSeq" id="WP_152275327.1">
    <property type="nucleotide sequence ID" value="NZ_BAAAKG010000003.1"/>
</dbReference>
<accession>A0ABY6FTS5</accession>
<feature type="region of interest" description="Disordered" evidence="1">
    <location>
        <begin position="1"/>
        <end position="24"/>
    </location>
</feature>
<keyword evidence="5" id="KW-1185">Reference proteome</keyword>
<name>A0ABY6FTS5_9MICC</name>
<dbReference type="Pfam" id="PF07331">
    <property type="entry name" value="TctB"/>
    <property type="match status" value="1"/>
</dbReference>
<gene>
    <name evidence="4" type="ORF">N9A08_02810</name>
</gene>
<keyword evidence="2" id="KW-1133">Transmembrane helix</keyword>
<protein>
    <submittedName>
        <fullName evidence="4">Tripartite tricarboxylate transporter TctB family protein</fullName>
    </submittedName>
</protein>
<evidence type="ECO:0000259" key="3">
    <source>
        <dbReference type="Pfam" id="PF07331"/>
    </source>
</evidence>
<reference evidence="4" key="1">
    <citation type="submission" date="2022-09" db="EMBL/GenBank/DDBJ databases">
        <authorList>
            <person name="Li D."/>
            <person name="Cheng J."/>
            <person name="Li Y."/>
        </authorList>
    </citation>
    <scope>NUCLEOTIDE SEQUENCE</scope>
    <source>
        <strain evidence="4">DL</strain>
    </source>
</reference>
<feature type="transmembrane region" description="Helical" evidence="2">
    <location>
        <begin position="65"/>
        <end position="86"/>
    </location>
</feature>
<evidence type="ECO:0000313" key="5">
    <source>
        <dbReference type="Proteomes" id="UP001063368"/>
    </source>
</evidence>
<keyword evidence="2" id="KW-0472">Membrane</keyword>
<dbReference type="EMBL" id="CP106856">
    <property type="protein sequence ID" value="UYB36633.1"/>
    <property type="molecule type" value="Genomic_DNA"/>
</dbReference>
<evidence type="ECO:0000313" key="4">
    <source>
        <dbReference type="EMBL" id="UYB36633.1"/>
    </source>
</evidence>
<feature type="transmembrane region" description="Helical" evidence="2">
    <location>
        <begin position="33"/>
        <end position="53"/>
    </location>
</feature>
<dbReference type="InterPro" id="IPR009936">
    <property type="entry name" value="DUF1468"/>
</dbReference>
<evidence type="ECO:0000256" key="1">
    <source>
        <dbReference type="SAM" id="MobiDB-lite"/>
    </source>
</evidence>
<dbReference type="GeneID" id="95608746"/>
<sequence>MSITGSRPDAGRRQGTDNPPAAEGGFLRGRSELLVAVVLYALAVFLTVGTATMNVQGSATPGPRFFPVLVCILLYAVATALTISVLRNPSVPDTRKHPDHGNFSADMLRDLAGLPADRTQTAPAGSWRTYSDWRTIGLVLLGLVTFTAVLNLLGWILSAAFLFWIICYALGSRRPAFDAGVSLLFASAIQLAFNAGLGLNLPSGFLGGLL</sequence>
<feature type="domain" description="DUF1468" evidence="3">
    <location>
        <begin position="34"/>
        <end position="202"/>
    </location>
</feature>
<feature type="transmembrane region" description="Helical" evidence="2">
    <location>
        <begin position="181"/>
        <end position="201"/>
    </location>
</feature>